<reference evidence="2" key="1">
    <citation type="submission" date="2023-08" db="EMBL/GenBank/DDBJ databases">
        <authorList>
            <person name="Audoor S."/>
            <person name="Bilcke G."/>
        </authorList>
    </citation>
    <scope>NUCLEOTIDE SEQUENCE</scope>
</reference>
<evidence type="ECO:0000256" key="1">
    <source>
        <dbReference type="SAM" id="MobiDB-lite"/>
    </source>
</evidence>
<evidence type="ECO:0000313" key="3">
    <source>
        <dbReference type="Proteomes" id="UP001295423"/>
    </source>
</evidence>
<protein>
    <submittedName>
        <fullName evidence="2">Uncharacterized protein</fullName>
    </submittedName>
</protein>
<gene>
    <name evidence="2" type="ORF">CYCCA115_LOCUS14169</name>
</gene>
<sequence length="468" mass="54312">MGNEHHVWNICMECSPSRWHGYPTSIRRSGTTAALSISEERQKNRTRHQQTPGQNTLEHIGTMFPLFWRQKELLKLLNEERREHHRMLKNQTRTRRKFEIGDLVMVRKQVQSNASAGIPAKLVLRTKGPYRVIEKASDDSYRLQKIPGTSTMLKKRGLTPIKESAFRMHKIPSTIILHKRVDTPDTRLANMRSPLAHSPLEMNLGLVDFGKYATTPTDTDNAFEPIKDLWDEEVEPTEDSSDEEEDDTPTPSILDAMQRMQPWPINRDVPPTDTQGANQTRQVHTTETITEELNLQSVYEQTTRSKDKLYVIAHQDDTSGWNNWYVIQIDMEETNEKLARTKGQYHCKWYIPKPTATKQGPPMTSPFWPLIKEFADETTYGPTVPIRPSKVDQVLNKSPHKYAWYQKEVNIVEDGVYRPFDFERDYKIPDVVWEKVREAAPQMKLKVANITPKSTPPGRAHKRARHKR</sequence>
<dbReference type="EMBL" id="CAKOGP040001835">
    <property type="protein sequence ID" value="CAJ1953570.1"/>
    <property type="molecule type" value="Genomic_DNA"/>
</dbReference>
<evidence type="ECO:0000313" key="2">
    <source>
        <dbReference type="EMBL" id="CAJ1953570.1"/>
    </source>
</evidence>
<keyword evidence="3" id="KW-1185">Reference proteome</keyword>
<name>A0AAD2JI98_9STRA</name>
<comment type="caution">
    <text evidence="2">The sequence shown here is derived from an EMBL/GenBank/DDBJ whole genome shotgun (WGS) entry which is preliminary data.</text>
</comment>
<dbReference type="AlphaFoldDB" id="A0AAD2JI98"/>
<organism evidence="2 3">
    <name type="scientific">Cylindrotheca closterium</name>
    <dbReference type="NCBI Taxonomy" id="2856"/>
    <lineage>
        <taxon>Eukaryota</taxon>
        <taxon>Sar</taxon>
        <taxon>Stramenopiles</taxon>
        <taxon>Ochrophyta</taxon>
        <taxon>Bacillariophyta</taxon>
        <taxon>Bacillariophyceae</taxon>
        <taxon>Bacillariophycidae</taxon>
        <taxon>Bacillariales</taxon>
        <taxon>Bacillariaceae</taxon>
        <taxon>Cylindrotheca</taxon>
    </lineage>
</organism>
<feature type="region of interest" description="Disordered" evidence="1">
    <location>
        <begin position="448"/>
        <end position="468"/>
    </location>
</feature>
<feature type="compositionally biased region" description="Basic residues" evidence="1">
    <location>
        <begin position="459"/>
        <end position="468"/>
    </location>
</feature>
<proteinExistence type="predicted"/>
<feature type="compositionally biased region" description="Acidic residues" evidence="1">
    <location>
        <begin position="230"/>
        <end position="248"/>
    </location>
</feature>
<accession>A0AAD2JI98</accession>
<dbReference type="Proteomes" id="UP001295423">
    <property type="component" value="Unassembled WGS sequence"/>
</dbReference>
<feature type="region of interest" description="Disordered" evidence="1">
    <location>
        <begin position="229"/>
        <end position="251"/>
    </location>
</feature>